<dbReference type="CDD" id="cd05288">
    <property type="entry name" value="PGDH"/>
    <property type="match status" value="1"/>
</dbReference>
<reference evidence="3" key="1">
    <citation type="submission" date="2022-07" db="EMBL/GenBank/DDBJ databases">
        <title>Phylogenomic reconstructions and comparative analyses of Kickxellomycotina fungi.</title>
        <authorList>
            <person name="Reynolds N.K."/>
            <person name="Stajich J.E."/>
            <person name="Barry K."/>
            <person name="Grigoriev I.V."/>
            <person name="Crous P."/>
            <person name="Smith M.E."/>
        </authorList>
    </citation>
    <scope>NUCLEOTIDE SEQUENCE</scope>
    <source>
        <strain evidence="3">NRRL 1566</strain>
    </source>
</reference>
<name>A0A9W8IGV2_9FUNG</name>
<comment type="caution">
    <text evidence="3">The sequence shown here is derived from an EMBL/GenBank/DDBJ whole genome shotgun (WGS) entry which is preliminary data.</text>
</comment>
<dbReference type="Proteomes" id="UP001139887">
    <property type="component" value="Unassembled WGS sequence"/>
</dbReference>
<dbReference type="InterPro" id="IPR013149">
    <property type="entry name" value="ADH-like_C"/>
</dbReference>
<dbReference type="AlphaFoldDB" id="A0A9W8IGV2"/>
<dbReference type="Pfam" id="PF00107">
    <property type="entry name" value="ADH_zinc_N"/>
    <property type="match status" value="1"/>
</dbReference>
<dbReference type="InterPro" id="IPR045010">
    <property type="entry name" value="MDR_fam"/>
</dbReference>
<dbReference type="SUPFAM" id="SSF50129">
    <property type="entry name" value="GroES-like"/>
    <property type="match status" value="1"/>
</dbReference>
<dbReference type="InterPro" id="IPR041694">
    <property type="entry name" value="ADH_N_2"/>
</dbReference>
<evidence type="ECO:0000256" key="1">
    <source>
        <dbReference type="ARBA" id="ARBA00023002"/>
    </source>
</evidence>
<dbReference type="SUPFAM" id="SSF51735">
    <property type="entry name" value="NAD(P)-binding Rossmann-fold domains"/>
    <property type="match status" value="1"/>
</dbReference>
<dbReference type="FunFam" id="3.40.50.720:FF:000121">
    <property type="entry name" value="Prostaglandin reductase 2"/>
    <property type="match status" value="1"/>
</dbReference>
<sequence length="349" mass="37222">MSTNTVVTLNRTIPSGAPTLQDFKVASGSAPSKGELKTGEILVRTLYLSCDPYMRGRLSGRTDSYVASFEAGKPIDGLGVGVVEASASSDFKEGDMVTGPTFKWATRFITSAAGLTKIPSSSGVPPAYFLGVLGMPSFTAYVGTITLCKPKAGETILVSAASGAVGQIVVQLAKARGLRVVGAAGSDEKVQHIKDLGADAAFNYKTVKSLDSAIKEAAPKGIDIYFDNVGGEFLDVALKNMKPNGRIAECGMISQYNATAESAYHIQNLAYVVMKKLTIYGFIVSDYYSTPAYSEFINEVSGMLKENKIKYKMDEISGLENGPQALLDLFEGKNFGKRIVKVSEPSHRL</sequence>
<feature type="domain" description="Enoyl reductase (ER)" evidence="2">
    <location>
        <begin position="18"/>
        <end position="340"/>
    </location>
</feature>
<dbReference type="Gene3D" id="3.40.50.720">
    <property type="entry name" value="NAD(P)-binding Rossmann-like Domain"/>
    <property type="match status" value="1"/>
</dbReference>
<protein>
    <recommendedName>
        <fullName evidence="2">Enoyl reductase (ER) domain-containing protein</fullName>
    </recommendedName>
</protein>
<evidence type="ECO:0000313" key="4">
    <source>
        <dbReference type="Proteomes" id="UP001139887"/>
    </source>
</evidence>
<organism evidence="3 4">
    <name type="scientific">Coemansia brasiliensis</name>
    <dbReference type="NCBI Taxonomy" id="2650707"/>
    <lineage>
        <taxon>Eukaryota</taxon>
        <taxon>Fungi</taxon>
        <taxon>Fungi incertae sedis</taxon>
        <taxon>Zoopagomycota</taxon>
        <taxon>Kickxellomycotina</taxon>
        <taxon>Kickxellomycetes</taxon>
        <taxon>Kickxellales</taxon>
        <taxon>Kickxellaceae</taxon>
        <taxon>Coemansia</taxon>
    </lineage>
</organism>
<keyword evidence="1" id="KW-0560">Oxidoreductase</keyword>
<dbReference type="PANTHER" id="PTHR43205">
    <property type="entry name" value="PROSTAGLANDIN REDUCTASE"/>
    <property type="match status" value="1"/>
</dbReference>
<accession>A0A9W8IGV2</accession>
<dbReference type="SMART" id="SM00829">
    <property type="entry name" value="PKS_ER"/>
    <property type="match status" value="1"/>
</dbReference>
<evidence type="ECO:0000313" key="3">
    <source>
        <dbReference type="EMBL" id="KAJ2850372.1"/>
    </source>
</evidence>
<dbReference type="Gene3D" id="3.90.180.10">
    <property type="entry name" value="Medium-chain alcohol dehydrogenases, catalytic domain"/>
    <property type="match status" value="1"/>
</dbReference>
<dbReference type="InterPro" id="IPR020843">
    <property type="entry name" value="ER"/>
</dbReference>
<proteinExistence type="predicted"/>
<dbReference type="InterPro" id="IPR036291">
    <property type="entry name" value="NAD(P)-bd_dom_sf"/>
</dbReference>
<dbReference type="EMBL" id="JANBUW010000034">
    <property type="protein sequence ID" value="KAJ2850372.1"/>
    <property type="molecule type" value="Genomic_DNA"/>
</dbReference>
<dbReference type="OrthoDB" id="809632at2759"/>
<keyword evidence="4" id="KW-1185">Reference proteome</keyword>
<dbReference type="GO" id="GO:0016628">
    <property type="term" value="F:oxidoreductase activity, acting on the CH-CH group of donors, NAD or NADP as acceptor"/>
    <property type="evidence" value="ECO:0007669"/>
    <property type="project" value="InterPro"/>
</dbReference>
<dbReference type="Pfam" id="PF16884">
    <property type="entry name" value="ADH_N_2"/>
    <property type="match status" value="1"/>
</dbReference>
<gene>
    <name evidence="3" type="ORF">IWW36_001924</name>
</gene>
<evidence type="ECO:0000259" key="2">
    <source>
        <dbReference type="SMART" id="SM00829"/>
    </source>
</evidence>
<dbReference type="PANTHER" id="PTHR43205:SF7">
    <property type="entry name" value="PROSTAGLANDIN REDUCTASE 1"/>
    <property type="match status" value="1"/>
</dbReference>
<dbReference type="InterPro" id="IPR011032">
    <property type="entry name" value="GroES-like_sf"/>
</dbReference>